<feature type="compositionally biased region" description="Basic and acidic residues" evidence="1">
    <location>
        <begin position="151"/>
        <end position="161"/>
    </location>
</feature>
<organism evidence="2">
    <name type="scientific">Homalodisca liturata</name>
    <dbReference type="NCBI Taxonomy" id="320908"/>
    <lineage>
        <taxon>Eukaryota</taxon>
        <taxon>Metazoa</taxon>
        <taxon>Ecdysozoa</taxon>
        <taxon>Arthropoda</taxon>
        <taxon>Hexapoda</taxon>
        <taxon>Insecta</taxon>
        <taxon>Pterygota</taxon>
        <taxon>Neoptera</taxon>
        <taxon>Paraneoptera</taxon>
        <taxon>Hemiptera</taxon>
        <taxon>Auchenorrhyncha</taxon>
        <taxon>Membracoidea</taxon>
        <taxon>Cicadellidae</taxon>
        <taxon>Cicadellinae</taxon>
        <taxon>Proconiini</taxon>
        <taxon>Homalodisca</taxon>
    </lineage>
</organism>
<dbReference type="EMBL" id="GECU01012236">
    <property type="protein sequence ID" value="JAS95470.1"/>
    <property type="molecule type" value="Transcribed_RNA"/>
</dbReference>
<sequence length="267" mass="30680">NPPEQNDLAEGENMEVSPEERNRLAIENGTFRHSISTLLVDLQDVFHLKPDEFPLSPMFMELPQQPEGFYKKMEDPIEFLTTLVNSLGGIRRIVEVTQTDLQEALVEINQCFMNWDTISEEEDNELDEEESPNEESEESKKQESEECFDEVTFKPPERYDLSDSDSNVPEIENLKEETDDKKDSEALSNLNLEDFSFPWLVNKSGLLAEKACVVLLIIECPQGKWSFYGYDNSKEEAESRAAIRAILFLRCLALPTWNPPVSEDCEQ</sequence>
<dbReference type="EMBL" id="GECU01018054">
    <property type="protein sequence ID" value="JAS89652.1"/>
    <property type="molecule type" value="Transcribed_RNA"/>
</dbReference>
<evidence type="ECO:0000256" key="1">
    <source>
        <dbReference type="SAM" id="MobiDB-lite"/>
    </source>
</evidence>
<name>A0A1B6IRU6_9HEMI</name>
<gene>
    <name evidence="3" type="ORF">g.43453</name>
    <name evidence="2" type="ORF">g.43455</name>
</gene>
<proteinExistence type="predicted"/>
<feature type="non-terminal residue" evidence="2">
    <location>
        <position position="1"/>
    </location>
</feature>
<dbReference type="AlphaFoldDB" id="A0A1B6IRU6"/>
<feature type="compositionally biased region" description="Acidic residues" evidence="1">
    <location>
        <begin position="121"/>
        <end position="137"/>
    </location>
</feature>
<accession>A0A1B6IRU6</accession>
<evidence type="ECO:0000313" key="2">
    <source>
        <dbReference type="EMBL" id="JAS89652.1"/>
    </source>
</evidence>
<feature type="region of interest" description="Disordered" evidence="1">
    <location>
        <begin position="121"/>
        <end position="183"/>
    </location>
</feature>
<protein>
    <submittedName>
        <fullName evidence="2">Uncharacterized protein</fullName>
    </submittedName>
</protein>
<reference evidence="2" key="1">
    <citation type="submission" date="2015-11" db="EMBL/GenBank/DDBJ databases">
        <title>De novo transcriptome assembly of four potential Pierce s Disease insect vectors from Arizona vineyards.</title>
        <authorList>
            <person name="Tassone E.E."/>
        </authorList>
    </citation>
    <scope>NUCLEOTIDE SEQUENCE</scope>
</reference>
<evidence type="ECO:0000313" key="3">
    <source>
        <dbReference type="EMBL" id="JAS95470.1"/>
    </source>
</evidence>
<feature type="compositionally biased region" description="Basic and acidic residues" evidence="1">
    <location>
        <begin position="172"/>
        <end position="183"/>
    </location>
</feature>